<gene>
    <name evidence="2" type="ORF">FNV43_RR10331</name>
</gene>
<feature type="region of interest" description="Disordered" evidence="1">
    <location>
        <begin position="161"/>
        <end position="248"/>
    </location>
</feature>
<organism evidence="2 3">
    <name type="scientific">Rhamnella rubrinervis</name>
    <dbReference type="NCBI Taxonomy" id="2594499"/>
    <lineage>
        <taxon>Eukaryota</taxon>
        <taxon>Viridiplantae</taxon>
        <taxon>Streptophyta</taxon>
        <taxon>Embryophyta</taxon>
        <taxon>Tracheophyta</taxon>
        <taxon>Spermatophyta</taxon>
        <taxon>Magnoliopsida</taxon>
        <taxon>eudicotyledons</taxon>
        <taxon>Gunneridae</taxon>
        <taxon>Pentapetalae</taxon>
        <taxon>rosids</taxon>
        <taxon>fabids</taxon>
        <taxon>Rosales</taxon>
        <taxon>Rhamnaceae</taxon>
        <taxon>rhamnoid group</taxon>
        <taxon>Rhamneae</taxon>
        <taxon>Rhamnella</taxon>
    </lineage>
</organism>
<dbReference type="InterPro" id="IPR044204">
    <property type="entry name" value="IWS1/2"/>
</dbReference>
<evidence type="ECO:0008006" key="4">
    <source>
        <dbReference type="Google" id="ProtNLM"/>
    </source>
</evidence>
<protein>
    <recommendedName>
        <fullName evidence="4">TFIIS N-terminal domain-containing protein</fullName>
    </recommendedName>
</protein>
<dbReference type="Gene3D" id="1.20.930.10">
    <property type="entry name" value="Conserved domain common to transcription factors TFIIS, elongin A, CRSP70"/>
    <property type="match status" value="1"/>
</dbReference>
<evidence type="ECO:0000313" key="2">
    <source>
        <dbReference type="EMBL" id="KAF3449600.1"/>
    </source>
</evidence>
<dbReference type="AlphaFoldDB" id="A0A8K0ML81"/>
<proteinExistence type="predicted"/>
<sequence length="265" mass="30628">MEVTMSHALRGSILRQKRLMSISRWVRKERRMKKSPAEIALLVENVMAKLEVTAEEDAELNRQGKPAINKLKKLPLLTALLSKKQLQQEFLDHGVLTLLKNWLEPLPDGSLPNINIRAAILRILTDVISYQNLMKKLPPTENLQRNWLINSRPIFNKSTRFEDMRNGDDEGVPFRRPLVKKARKSGQSSSRQNHASMREATPMDYVVRPQSKIDPDEIRARSKQAVQDQRRLKTNRKLQQLKAPKKKQLQATKLSLEGRGMLEYL</sequence>
<dbReference type="EMBL" id="VOIH02000004">
    <property type="protein sequence ID" value="KAF3449600.1"/>
    <property type="molecule type" value="Genomic_DNA"/>
</dbReference>
<dbReference type="GO" id="GO:0032784">
    <property type="term" value="P:regulation of DNA-templated transcription elongation"/>
    <property type="evidence" value="ECO:0007669"/>
    <property type="project" value="InterPro"/>
</dbReference>
<reference evidence="2" key="1">
    <citation type="submission" date="2020-03" db="EMBL/GenBank/DDBJ databases">
        <title>A high-quality chromosome-level genome assembly of a woody plant with both climbing and erect habits, Rhamnella rubrinervis.</title>
        <authorList>
            <person name="Lu Z."/>
            <person name="Yang Y."/>
            <person name="Zhu X."/>
            <person name="Sun Y."/>
        </authorList>
    </citation>
    <scope>NUCLEOTIDE SEQUENCE</scope>
    <source>
        <strain evidence="2">BYM</strain>
        <tissue evidence="2">Leaf</tissue>
    </source>
</reference>
<evidence type="ECO:0000313" key="3">
    <source>
        <dbReference type="Proteomes" id="UP000796880"/>
    </source>
</evidence>
<dbReference type="GO" id="GO:0009742">
    <property type="term" value="P:brassinosteroid mediated signaling pathway"/>
    <property type="evidence" value="ECO:0007669"/>
    <property type="project" value="InterPro"/>
</dbReference>
<dbReference type="InterPro" id="IPR035441">
    <property type="entry name" value="TFIIS/LEDGF_dom_sf"/>
</dbReference>
<feature type="compositionally biased region" description="Polar residues" evidence="1">
    <location>
        <begin position="185"/>
        <end position="195"/>
    </location>
</feature>
<keyword evidence="3" id="KW-1185">Reference proteome</keyword>
<comment type="caution">
    <text evidence="2">The sequence shown here is derived from an EMBL/GenBank/DDBJ whole genome shotgun (WGS) entry which is preliminary data.</text>
</comment>
<feature type="compositionally biased region" description="Basic and acidic residues" evidence="1">
    <location>
        <begin position="211"/>
        <end position="220"/>
    </location>
</feature>
<dbReference type="PANTHER" id="PTHR47350">
    <property type="entry name" value="PROTEIN IWS1 HOMOLOG 1"/>
    <property type="match status" value="1"/>
</dbReference>
<accession>A0A8K0ML81</accession>
<name>A0A8K0ML81_9ROSA</name>
<dbReference type="OrthoDB" id="21124at2759"/>
<dbReference type="PANTHER" id="PTHR47350:SF4">
    <property type="entry name" value="PROTEIN IWS1 HOMOLOG 1"/>
    <property type="match status" value="1"/>
</dbReference>
<evidence type="ECO:0000256" key="1">
    <source>
        <dbReference type="SAM" id="MobiDB-lite"/>
    </source>
</evidence>
<dbReference type="Proteomes" id="UP000796880">
    <property type="component" value="Unassembled WGS sequence"/>
</dbReference>